<dbReference type="AlphaFoldDB" id="A0AAW0C987"/>
<comment type="caution">
    <text evidence="4">The sequence shown here is derived from an EMBL/GenBank/DDBJ whole genome shotgun (WGS) entry which is preliminary data.</text>
</comment>
<dbReference type="GO" id="GO:0005634">
    <property type="term" value="C:nucleus"/>
    <property type="evidence" value="ECO:0007669"/>
    <property type="project" value="TreeGrafter"/>
</dbReference>
<dbReference type="InterPro" id="IPR016562">
    <property type="entry name" value="Proteasome_assmbl_chp_2_euk"/>
</dbReference>
<organism evidence="4 5">
    <name type="scientific">Paramarasmius palmivorus</name>
    <dbReference type="NCBI Taxonomy" id="297713"/>
    <lineage>
        <taxon>Eukaryota</taxon>
        <taxon>Fungi</taxon>
        <taxon>Dikarya</taxon>
        <taxon>Basidiomycota</taxon>
        <taxon>Agaricomycotina</taxon>
        <taxon>Agaricomycetes</taxon>
        <taxon>Agaricomycetidae</taxon>
        <taxon>Agaricales</taxon>
        <taxon>Marasmiineae</taxon>
        <taxon>Marasmiaceae</taxon>
        <taxon>Paramarasmius</taxon>
    </lineage>
</organism>
<evidence type="ECO:0000313" key="4">
    <source>
        <dbReference type="EMBL" id="KAK7035452.1"/>
    </source>
</evidence>
<dbReference type="InterPro" id="IPR038389">
    <property type="entry name" value="PSMG2_sf"/>
</dbReference>
<keyword evidence="2" id="KW-0143">Chaperone</keyword>
<name>A0AAW0C987_9AGAR</name>
<accession>A0AAW0C987</accession>
<evidence type="ECO:0000256" key="1">
    <source>
        <dbReference type="ARBA" id="ARBA00019186"/>
    </source>
</evidence>
<evidence type="ECO:0000313" key="5">
    <source>
        <dbReference type="Proteomes" id="UP001383192"/>
    </source>
</evidence>
<dbReference type="Gene3D" id="3.40.50.10900">
    <property type="entry name" value="PAC-like subunit"/>
    <property type="match status" value="1"/>
</dbReference>
<evidence type="ECO:0000256" key="2">
    <source>
        <dbReference type="ARBA" id="ARBA00023186"/>
    </source>
</evidence>
<comment type="similarity">
    <text evidence="3">Belongs to the PSMG2 family.</text>
</comment>
<sequence length="103" mass="11004">MPFFNALADIPLAGKTLIIPVVSTANVSQLAADLLIASLGLVRIAVFDSRYGIPLVGSSEDGTGIATAFELYGQESSELLILQQRSPPLRVSTLNTSQFRLQK</sequence>
<dbReference type="GO" id="GO:0005829">
    <property type="term" value="C:cytosol"/>
    <property type="evidence" value="ECO:0007669"/>
    <property type="project" value="TreeGrafter"/>
</dbReference>
<dbReference type="Pfam" id="PF09754">
    <property type="entry name" value="PAC2"/>
    <property type="match status" value="1"/>
</dbReference>
<dbReference type="PANTHER" id="PTHR12970:SF1">
    <property type="entry name" value="PROTEASOME ASSEMBLY CHAPERONE 2"/>
    <property type="match status" value="1"/>
</dbReference>
<protein>
    <recommendedName>
        <fullName evidence="1">Proteasome assembly chaperone 2</fullName>
    </recommendedName>
</protein>
<reference evidence="4 5" key="1">
    <citation type="submission" date="2024-01" db="EMBL/GenBank/DDBJ databases">
        <title>A draft genome for a cacao thread blight-causing isolate of Paramarasmius palmivorus.</title>
        <authorList>
            <person name="Baruah I.K."/>
            <person name="Bukari Y."/>
            <person name="Amoako-Attah I."/>
            <person name="Meinhardt L.W."/>
            <person name="Bailey B.A."/>
            <person name="Cohen S.P."/>
        </authorList>
    </citation>
    <scope>NUCLEOTIDE SEQUENCE [LARGE SCALE GENOMIC DNA]</scope>
    <source>
        <strain evidence="4 5">GH-12</strain>
    </source>
</reference>
<gene>
    <name evidence="4" type="ORF">VNI00_011745</name>
</gene>
<dbReference type="Proteomes" id="UP001383192">
    <property type="component" value="Unassembled WGS sequence"/>
</dbReference>
<dbReference type="GO" id="GO:0043248">
    <property type="term" value="P:proteasome assembly"/>
    <property type="evidence" value="ECO:0007669"/>
    <property type="project" value="TreeGrafter"/>
</dbReference>
<dbReference type="PANTHER" id="PTHR12970">
    <property type="entry name" value="PROTEASOME ASSEMBLY CHAPERONE 2"/>
    <property type="match status" value="1"/>
</dbReference>
<proteinExistence type="inferred from homology"/>
<dbReference type="InterPro" id="IPR019151">
    <property type="entry name" value="Proteasome_assmbl_chaperone_2"/>
</dbReference>
<dbReference type="EMBL" id="JAYKXP010000052">
    <property type="protein sequence ID" value="KAK7035452.1"/>
    <property type="molecule type" value="Genomic_DNA"/>
</dbReference>
<keyword evidence="5" id="KW-1185">Reference proteome</keyword>
<evidence type="ECO:0000256" key="3">
    <source>
        <dbReference type="ARBA" id="ARBA00025745"/>
    </source>
</evidence>